<dbReference type="GO" id="GO:0042597">
    <property type="term" value="C:periplasmic space"/>
    <property type="evidence" value="ECO:0007669"/>
    <property type="project" value="InterPro"/>
</dbReference>
<dbReference type="EMBL" id="CP012898">
    <property type="protein sequence ID" value="ALJ05630.1"/>
    <property type="molecule type" value="Genomic_DNA"/>
</dbReference>
<sequence>MKVEKFLWIIILFHFLSIKSFSISYIQFDSIALANVKQKLHNGTAAERTYSAYKTLISKADELLSIKNPTVMDKTIIPPSGNKHDYLSIGRYWWPNPDIADGLPWIRKDGKTNPDTQTDAVDRKRLSLMTNAIKYLCLAYYFSENEQYAKKAVSMIKTWFLDDETRMNPHLKFAQSVPGYPNGRPWGILDGRSIPQIIPDAINILSNSKYWNKDQNARMIKWLNDYLTWLTESELGKAEFKQKNNHGSWCKYQVISLALYLGHKTLAKEVIESTMQSLNEQLDHEGKQIHEINRTKSFFYSCFNLDALTQIANLADKIGIDMWNYKTKDGKSLMLAVNYLAPVIKGEAWPQPDIHGINLSSILASLVRMSNHINSNELEHLLSKTMTILIEKEKSTGIKNDKIQALSLIGAI</sequence>
<dbReference type="AlphaFoldDB" id="A0A0N7HYM0"/>
<dbReference type="RefSeq" id="WP_054728077.1">
    <property type="nucleotide sequence ID" value="NZ_CP012898.1"/>
</dbReference>
<dbReference type="Gene3D" id="1.50.10.100">
    <property type="entry name" value="Chondroitin AC/alginate lyase"/>
    <property type="match status" value="1"/>
</dbReference>
<evidence type="ECO:0000259" key="3">
    <source>
        <dbReference type="Pfam" id="PF05426"/>
    </source>
</evidence>
<dbReference type="SUPFAM" id="SSF48230">
    <property type="entry name" value="Chondroitin AC/alginate lyase"/>
    <property type="match status" value="1"/>
</dbReference>
<dbReference type="InterPro" id="IPR008929">
    <property type="entry name" value="Chondroitin_lyas"/>
</dbReference>
<evidence type="ECO:0000313" key="4">
    <source>
        <dbReference type="EMBL" id="ALJ05630.1"/>
    </source>
</evidence>
<keyword evidence="2" id="KW-0456">Lyase</keyword>
<keyword evidence="5" id="KW-1185">Reference proteome</keyword>
<dbReference type="Pfam" id="PF05426">
    <property type="entry name" value="Alginate_lyase"/>
    <property type="match status" value="1"/>
</dbReference>
<dbReference type="Proteomes" id="UP000057981">
    <property type="component" value="Chromosome"/>
</dbReference>
<dbReference type="KEGG" id="ahz:APS56_11050"/>
<feature type="domain" description="Alginate lyase" evidence="3">
    <location>
        <begin position="71"/>
        <end position="347"/>
    </location>
</feature>
<evidence type="ECO:0000256" key="1">
    <source>
        <dbReference type="ARBA" id="ARBA00022729"/>
    </source>
</evidence>
<dbReference type="PATRIC" id="fig|1736674.3.peg.2265"/>
<dbReference type="STRING" id="1736674.APS56_11050"/>
<organism evidence="4 5">
    <name type="scientific">Pseudalgibacter alginicilyticus</name>
    <dbReference type="NCBI Taxonomy" id="1736674"/>
    <lineage>
        <taxon>Bacteria</taxon>
        <taxon>Pseudomonadati</taxon>
        <taxon>Bacteroidota</taxon>
        <taxon>Flavobacteriia</taxon>
        <taxon>Flavobacteriales</taxon>
        <taxon>Flavobacteriaceae</taxon>
        <taxon>Pseudalgibacter</taxon>
    </lineage>
</organism>
<evidence type="ECO:0000256" key="2">
    <source>
        <dbReference type="ARBA" id="ARBA00023239"/>
    </source>
</evidence>
<evidence type="ECO:0000313" key="5">
    <source>
        <dbReference type="Proteomes" id="UP000057981"/>
    </source>
</evidence>
<accession>A0A0N7HYM0</accession>
<keyword evidence="1" id="KW-0732">Signal</keyword>
<proteinExistence type="predicted"/>
<dbReference type="GO" id="GO:0016829">
    <property type="term" value="F:lyase activity"/>
    <property type="evidence" value="ECO:0007669"/>
    <property type="project" value="UniProtKB-KW"/>
</dbReference>
<protein>
    <recommendedName>
        <fullName evidence="3">Alginate lyase domain-containing protein</fullName>
    </recommendedName>
</protein>
<reference evidence="4 5" key="1">
    <citation type="submission" date="2015-10" db="EMBL/GenBank/DDBJ databases">
        <authorList>
            <person name="Gilbert D.G."/>
        </authorList>
    </citation>
    <scope>NUCLEOTIDE SEQUENCE [LARGE SCALE GENOMIC DNA]</scope>
    <source>
        <strain evidence="5">HZ-22</strain>
    </source>
</reference>
<dbReference type="InterPro" id="IPR008397">
    <property type="entry name" value="Alginate_lyase_dom"/>
</dbReference>
<name>A0A0N7HYM0_9FLAO</name>
<gene>
    <name evidence="4" type="ORF">APS56_11050</name>
</gene>
<dbReference type="OrthoDB" id="7210452at2"/>